<evidence type="ECO:0000313" key="3">
    <source>
        <dbReference type="EMBL" id="OTG17148.1"/>
    </source>
</evidence>
<dbReference type="Gramene" id="mRNA:HanXRQr2_Chr08g0317601">
    <property type="protein sequence ID" value="mRNA:HanXRQr2_Chr08g0317601"/>
    <property type="gene ID" value="HanXRQr2_Chr08g0317601"/>
</dbReference>
<dbReference type="InParanoid" id="A0A251U1B3"/>
<evidence type="ECO:0000313" key="4">
    <source>
        <dbReference type="Proteomes" id="UP000215914"/>
    </source>
</evidence>
<protein>
    <submittedName>
        <fullName evidence="3">Uncharacterized protein</fullName>
    </submittedName>
</protein>
<reference evidence="2 4" key="1">
    <citation type="journal article" date="2017" name="Nature">
        <title>The sunflower genome provides insights into oil metabolism, flowering and Asterid evolution.</title>
        <authorList>
            <person name="Badouin H."/>
            <person name="Gouzy J."/>
            <person name="Grassa C.J."/>
            <person name="Murat F."/>
            <person name="Staton S.E."/>
            <person name="Cottret L."/>
            <person name="Lelandais-Briere C."/>
            <person name="Owens G.L."/>
            <person name="Carrere S."/>
            <person name="Mayjonade B."/>
            <person name="Legrand L."/>
            <person name="Gill N."/>
            <person name="Kane N.C."/>
            <person name="Bowers J.E."/>
            <person name="Hubner S."/>
            <person name="Bellec A."/>
            <person name="Berard A."/>
            <person name="Berges H."/>
            <person name="Blanchet N."/>
            <person name="Boniface M.C."/>
            <person name="Brunel D."/>
            <person name="Catrice O."/>
            <person name="Chaidir N."/>
            <person name="Claudel C."/>
            <person name="Donnadieu C."/>
            <person name="Faraut T."/>
            <person name="Fievet G."/>
            <person name="Helmstetter N."/>
            <person name="King M."/>
            <person name="Knapp S.J."/>
            <person name="Lai Z."/>
            <person name="Le Paslier M.C."/>
            <person name="Lippi Y."/>
            <person name="Lorenzon L."/>
            <person name="Mandel J.R."/>
            <person name="Marage G."/>
            <person name="Marchand G."/>
            <person name="Marquand E."/>
            <person name="Bret-Mestries E."/>
            <person name="Morien E."/>
            <person name="Nambeesan S."/>
            <person name="Nguyen T."/>
            <person name="Pegot-Espagnet P."/>
            <person name="Pouilly N."/>
            <person name="Raftis F."/>
            <person name="Sallet E."/>
            <person name="Schiex T."/>
            <person name="Thomas J."/>
            <person name="Vandecasteele C."/>
            <person name="Vares D."/>
            <person name="Vear F."/>
            <person name="Vautrin S."/>
            <person name="Crespi M."/>
            <person name="Mangin B."/>
            <person name="Burke J.M."/>
            <person name="Salse J."/>
            <person name="Munos S."/>
            <person name="Vincourt P."/>
            <person name="Rieseberg L.H."/>
            <person name="Langlade N.B."/>
        </authorList>
    </citation>
    <scope>NUCLEOTIDE SEQUENCE [LARGE SCALE GENOMIC DNA]</scope>
    <source>
        <strain evidence="4">cv. SF193</strain>
        <tissue evidence="2">Leaves</tissue>
    </source>
</reference>
<accession>A0A251U1B3</accession>
<dbReference type="AlphaFoldDB" id="A0A251U1B3"/>
<evidence type="ECO:0000313" key="2">
    <source>
        <dbReference type="EMBL" id="KAF5793545.1"/>
    </source>
</evidence>
<feature type="compositionally biased region" description="Pro residues" evidence="1">
    <location>
        <begin position="32"/>
        <end position="47"/>
    </location>
</feature>
<reference evidence="3" key="2">
    <citation type="submission" date="2017-02" db="EMBL/GenBank/DDBJ databases">
        <title>Sunflower complete genome.</title>
        <authorList>
            <person name="Langlade N."/>
            <person name="Munos S."/>
        </authorList>
    </citation>
    <scope>NUCLEOTIDE SEQUENCE [LARGE SCALE GENOMIC DNA]</scope>
    <source>
        <tissue evidence="3">Leaves</tissue>
    </source>
</reference>
<name>A0A251U1B3_HELAN</name>
<dbReference type="EMBL" id="CM007897">
    <property type="protein sequence ID" value="OTG17148.1"/>
    <property type="molecule type" value="Genomic_DNA"/>
</dbReference>
<feature type="region of interest" description="Disordered" evidence="1">
    <location>
        <begin position="27"/>
        <end position="89"/>
    </location>
</feature>
<evidence type="ECO:0000256" key="1">
    <source>
        <dbReference type="SAM" id="MobiDB-lite"/>
    </source>
</evidence>
<sequence length="169" mass="18286">MLIYLFTNLFSSSKETTQETLSFSFSIHASSPAPPPHGADLPPPPPHGADIPSSSTSRRAPPSRAPQSRPPSSAPAPPPHAAVFPAPPPHAAVLHHKEMGEKQQWSNDHLKWTPIIMTHKMMLALLSLLPSLLKSLLKSPLLSLLPSPLLSLIQTKGPKPQNHLLTMMI</sequence>
<gene>
    <name evidence="3" type="ORF">HannXRQ_Chr08g0208871</name>
    <name evidence="2" type="ORF">HanXRQr2_Chr08g0317601</name>
</gene>
<dbReference type="EMBL" id="MNCJ02000323">
    <property type="protein sequence ID" value="KAF5793545.1"/>
    <property type="molecule type" value="Genomic_DNA"/>
</dbReference>
<dbReference type="Proteomes" id="UP000215914">
    <property type="component" value="Chromosome 8"/>
</dbReference>
<feature type="compositionally biased region" description="Pro residues" evidence="1">
    <location>
        <begin position="68"/>
        <end position="89"/>
    </location>
</feature>
<proteinExistence type="predicted"/>
<reference evidence="2" key="3">
    <citation type="submission" date="2020-06" db="EMBL/GenBank/DDBJ databases">
        <title>Helianthus annuus Genome sequencing and assembly Release 2.</title>
        <authorList>
            <person name="Gouzy J."/>
            <person name="Langlade N."/>
            <person name="Munos S."/>
        </authorList>
    </citation>
    <scope>NUCLEOTIDE SEQUENCE</scope>
    <source>
        <tissue evidence="2">Leaves</tissue>
    </source>
</reference>
<feature type="compositionally biased region" description="Low complexity" evidence="1">
    <location>
        <begin position="48"/>
        <end position="67"/>
    </location>
</feature>
<organism evidence="3 4">
    <name type="scientific">Helianthus annuus</name>
    <name type="common">Common sunflower</name>
    <dbReference type="NCBI Taxonomy" id="4232"/>
    <lineage>
        <taxon>Eukaryota</taxon>
        <taxon>Viridiplantae</taxon>
        <taxon>Streptophyta</taxon>
        <taxon>Embryophyta</taxon>
        <taxon>Tracheophyta</taxon>
        <taxon>Spermatophyta</taxon>
        <taxon>Magnoliopsida</taxon>
        <taxon>eudicotyledons</taxon>
        <taxon>Gunneridae</taxon>
        <taxon>Pentapetalae</taxon>
        <taxon>asterids</taxon>
        <taxon>campanulids</taxon>
        <taxon>Asterales</taxon>
        <taxon>Asteraceae</taxon>
        <taxon>Asteroideae</taxon>
        <taxon>Heliantheae alliance</taxon>
        <taxon>Heliantheae</taxon>
        <taxon>Helianthus</taxon>
    </lineage>
</organism>
<keyword evidence="4" id="KW-1185">Reference proteome</keyword>